<evidence type="ECO:0008006" key="3">
    <source>
        <dbReference type="Google" id="ProtNLM"/>
    </source>
</evidence>
<sequence length="171" mass="17752" precursor="true">MKKILLLFLILVCIFAFPQGAIAASSTTSAILTADQMSAIEITVTGTESPWALSPGTTFTENNTLQVVVNSTANWGVGASDADTTNTNGFMTDWSGSAYVPGTKLAHALQVNANGGSYVTLPAGGSLLTGTAGTSQVSYPLGFQQQVTYTDPLLPNPNVYRIVVTLTGTTI</sequence>
<dbReference type="GeneID" id="5410847"/>
<dbReference type="STRING" id="456442.Mboo_0312"/>
<dbReference type="HOGENOM" id="CLU_1559463_0_0_2"/>
<dbReference type="KEGG" id="mbn:Mboo_0312"/>
<dbReference type="AlphaFoldDB" id="A7I523"/>
<protein>
    <recommendedName>
        <fullName evidence="3">WxL domain-containing protein</fullName>
    </recommendedName>
</protein>
<proteinExistence type="predicted"/>
<gene>
    <name evidence="1" type="ordered locus">Mboo_0312</name>
</gene>
<keyword evidence="2" id="KW-1185">Reference proteome</keyword>
<evidence type="ECO:0000313" key="2">
    <source>
        <dbReference type="Proteomes" id="UP000002408"/>
    </source>
</evidence>
<dbReference type="Proteomes" id="UP000002408">
    <property type="component" value="Chromosome"/>
</dbReference>
<reference evidence="2" key="1">
    <citation type="journal article" date="2015" name="Microbiology">
        <title>Genome of Methanoregula boonei 6A8 reveals adaptations to oligotrophic peatland environments.</title>
        <authorList>
            <person name="Braeuer S."/>
            <person name="Cadillo-Quiroz H."/>
            <person name="Kyrpides N."/>
            <person name="Woyke T."/>
            <person name="Goodwin L."/>
            <person name="Detter C."/>
            <person name="Podell S."/>
            <person name="Yavitt J.B."/>
            <person name="Zinder S.H."/>
        </authorList>
    </citation>
    <scope>NUCLEOTIDE SEQUENCE [LARGE SCALE GENOMIC DNA]</scope>
    <source>
        <strain evidence="2">DSM 21154 / JCM 14090 / 6A8</strain>
    </source>
</reference>
<evidence type="ECO:0000313" key="1">
    <source>
        <dbReference type="EMBL" id="ABS54834.1"/>
    </source>
</evidence>
<accession>A7I523</accession>
<dbReference type="RefSeq" id="WP_011991322.1">
    <property type="nucleotide sequence ID" value="NC_009712.1"/>
</dbReference>
<name>A7I523_METB6</name>
<organism evidence="1 2">
    <name type="scientific">Methanoregula boonei (strain DSM 21154 / JCM 14090 / 6A8)</name>
    <dbReference type="NCBI Taxonomy" id="456442"/>
    <lineage>
        <taxon>Archaea</taxon>
        <taxon>Methanobacteriati</taxon>
        <taxon>Methanobacteriota</taxon>
        <taxon>Stenosarchaea group</taxon>
        <taxon>Methanomicrobia</taxon>
        <taxon>Methanomicrobiales</taxon>
        <taxon>Methanoregulaceae</taxon>
        <taxon>Methanoregula</taxon>
    </lineage>
</organism>
<dbReference type="EMBL" id="CP000780">
    <property type="protein sequence ID" value="ABS54834.1"/>
    <property type="molecule type" value="Genomic_DNA"/>
</dbReference>